<sequence>MSSTRTRAPLALLLAAALLSASSPSHGQASAGTALSTDGAQSSGVVGHDHAKVGETWWFALPVPENTSREPIEITDVSVLHVPDGIEILGYGAFDLNDTEGLPLLAREGEADMPDFAQLKNYIDDPVKVGADTSSDIFFVAKMKIVAPPRGNARQCRFAYQQDDRQFTQTLDCEVSLRTGTA</sequence>
<evidence type="ECO:0000256" key="1">
    <source>
        <dbReference type="SAM" id="MobiDB-lite"/>
    </source>
</evidence>
<feature type="region of interest" description="Disordered" evidence="1">
    <location>
        <begin position="27"/>
        <end position="46"/>
    </location>
</feature>
<protein>
    <recommendedName>
        <fullName evidence="5">Secreted protein</fullName>
    </recommendedName>
</protein>
<feature type="compositionally biased region" description="Polar residues" evidence="1">
    <location>
        <begin position="27"/>
        <end position="44"/>
    </location>
</feature>
<keyword evidence="2" id="KW-0732">Signal</keyword>
<evidence type="ECO:0000256" key="2">
    <source>
        <dbReference type="SAM" id="SignalP"/>
    </source>
</evidence>
<proteinExistence type="predicted"/>
<gene>
    <name evidence="3" type="ORF">AB0E65_24680</name>
</gene>
<organism evidence="3 4">
    <name type="scientific">Streptomyces fragilis</name>
    <dbReference type="NCBI Taxonomy" id="67301"/>
    <lineage>
        <taxon>Bacteria</taxon>
        <taxon>Bacillati</taxon>
        <taxon>Actinomycetota</taxon>
        <taxon>Actinomycetes</taxon>
        <taxon>Kitasatosporales</taxon>
        <taxon>Streptomycetaceae</taxon>
        <taxon>Streptomyces</taxon>
    </lineage>
</organism>
<feature type="signal peptide" evidence="2">
    <location>
        <begin position="1"/>
        <end position="27"/>
    </location>
</feature>
<keyword evidence="4" id="KW-1185">Reference proteome</keyword>
<feature type="chain" id="PRO_5045650607" description="Secreted protein" evidence="2">
    <location>
        <begin position="28"/>
        <end position="182"/>
    </location>
</feature>
<evidence type="ECO:0000313" key="4">
    <source>
        <dbReference type="Proteomes" id="UP001550850"/>
    </source>
</evidence>
<comment type="caution">
    <text evidence="3">The sequence shown here is derived from an EMBL/GenBank/DDBJ whole genome shotgun (WGS) entry which is preliminary data.</text>
</comment>
<evidence type="ECO:0000313" key="3">
    <source>
        <dbReference type="EMBL" id="MEU3557383.1"/>
    </source>
</evidence>
<accession>A0ABV2YNR6</accession>
<dbReference type="EMBL" id="JBEZUR010000056">
    <property type="protein sequence ID" value="MEU3557383.1"/>
    <property type="molecule type" value="Genomic_DNA"/>
</dbReference>
<name>A0ABV2YNR6_9ACTN</name>
<dbReference type="Proteomes" id="UP001550850">
    <property type="component" value="Unassembled WGS sequence"/>
</dbReference>
<evidence type="ECO:0008006" key="5">
    <source>
        <dbReference type="Google" id="ProtNLM"/>
    </source>
</evidence>
<dbReference type="RefSeq" id="WP_108957274.1">
    <property type="nucleotide sequence ID" value="NZ_BEVZ01000013.1"/>
</dbReference>
<reference evidence="3 4" key="1">
    <citation type="submission" date="2024-06" db="EMBL/GenBank/DDBJ databases">
        <title>The Natural Products Discovery Center: Release of the First 8490 Sequenced Strains for Exploring Actinobacteria Biosynthetic Diversity.</title>
        <authorList>
            <person name="Kalkreuter E."/>
            <person name="Kautsar S.A."/>
            <person name="Yang D."/>
            <person name="Bader C.D."/>
            <person name="Teijaro C.N."/>
            <person name="Fluegel L."/>
            <person name="Davis C.M."/>
            <person name="Simpson J.R."/>
            <person name="Lauterbach L."/>
            <person name="Steele A.D."/>
            <person name="Gui C."/>
            <person name="Meng S."/>
            <person name="Li G."/>
            <person name="Viehrig K."/>
            <person name="Ye F."/>
            <person name="Su P."/>
            <person name="Kiefer A.F."/>
            <person name="Nichols A."/>
            <person name="Cepeda A.J."/>
            <person name="Yan W."/>
            <person name="Fan B."/>
            <person name="Jiang Y."/>
            <person name="Adhikari A."/>
            <person name="Zheng C.-J."/>
            <person name="Schuster L."/>
            <person name="Cowan T.M."/>
            <person name="Smanski M.J."/>
            <person name="Chevrette M.G."/>
            <person name="De Carvalho L.P.S."/>
            <person name="Shen B."/>
        </authorList>
    </citation>
    <scope>NUCLEOTIDE SEQUENCE [LARGE SCALE GENOMIC DNA]</scope>
    <source>
        <strain evidence="3 4">NPDC038104</strain>
    </source>
</reference>